<gene>
    <name evidence="1" type="ORF">A3J61_00270</name>
</gene>
<accession>A0A1F6VRX4</accession>
<dbReference type="EMBL" id="MFUC01000006">
    <property type="protein sequence ID" value="OGI72403.1"/>
    <property type="molecule type" value="Genomic_DNA"/>
</dbReference>
<proteinExistence type="predicted"/>
<dbReference type="STRING" id="1801752.A3J61_00270"/>
<protein>
    <submittedName>
        <fullName evidence="1">Uncharacterized protein</fullName>
    </submittedName>
</protein>
<sequence length="134" mass="16025">MKMFNLFKKKKDSVFSWLKRINKAEQPQAEINSFHFGILEFEDTGYSLYLTGSSKYGKDEEWYCFSDFTPKEKYFNLKEQFEKVYSSEEWKDVLYNTEFLIREFVASPEFKKHFISKAEAITLAFDDGDLVRII</sequence>
<name>A0A1F6VRX4_9BACT</name>
<evidence type="ECO:0000313" key="2">
    <source>
        <dbReference type="Proteomes" id="UP000179686"/>
    </source>
</evidence>
<dbReference type="AlphaFoldDB" id="A0A1F6VRX4"/>
<reference evidence="1 2" key="1">
    <citation type="journal article" date="2016" name="Nat. Commun.">
        <title>Thousands of microbial genomes shed light on interconnected biogeochemical processes in an aquifer system.</title>
        <authorList>
            <person name="Anantharaman K."/>
            <person name="Brown C.T."/>
            <person name="Hug L.A."/>
            <person name="Sharon I."/>
            <person name="Castelle C.J."/>
            <person name="Probst A.J."/>
            <person name="Thomas B.C."/>
            <person name="Singh A."/>
            <person name="Wilkins M.J."/>
            <person name="Karaoz U."/>
            <person name="Brodie E.L."/>
            <person name="Williams K.H."/>
            <person name="Hubbard S.S."/>
            <person name="Banfield J.F."/>
        </authorList>
    </citation>
    <scope>NUCLEOTIDE SEQUENCE [LARGE SCALE GENOMIC DNA]</scope>
</reference>
<organism evidence="1 2">
    <name type="scientific">Candidatus Nomurabacteria bacterium RIFCSPHIGHO2_02_FULL_38_15</name>
    <dbReference type="NCBI Taxonomy" id="1801752"/>
    <lineage>
        <taxon>Bacteria</taxon>
        <taxon>Candidatus Nomuraibacteriota</taxon>
    </lineage>
</organism>
<comment type="caution">
    <text evidence="1">The sequence shown here is derived from an EMBL/GenBank/DDBJ whole genome shotgun (WGS) entry which is preliminary data.</text>
</comment>
<evidence type="ECO:0000313" key="1">
    <source>
        <dbReference type="EMBL" id="OGI72403.1"/>
    </source>
</evidence>
<dbReference type="Proteomes" id="UP000179686">
    <property type="component" value="Unassembled WGS sequence"/>
</dbReference>